<dbReference type="RefSeq" id="WP_072365654.1">
    <property type="nucleotide sequence ID" value="NZ_CP139972.1"/>
</dbReference>
<dbReference type="SUPFAM" id="SSF48576">
    <property type="entry name" value="Terpenoid synthases"/>
    <property type="match status" value="1"/>
</dbReference>
<organism evidence="1 3">
    <name type="scientific">Chitinophaga sancti</name>
    <dbReference type="NCBI Taxonomy" id="1004"/>
    <lineage>
        <taxon>Bacteria</taxon>
        <taxon>Pseudomonadati</taxon>
        <taxon>Bacteroidota</taxon>
        <taxon>Chitinophagia</taxon>
        <taxon>Chitinophagales</taxon>
        <taxon>Chitinophagaceae</taxon>
        <taxon>Chitinophaga</taxon>
    </lineage>
</organism>
<proteinExistence type="predicted"/>
<keyword evidence="4" id="KW-1185">Reference proteome</keyword>
<accession>A0A1K1STI5</accession>
<dbReference type="EMBL" id="CP140154">
    <property type="protein sequence ID" value="WQG88971.1"/>
    <property type="molecule type" value="Genomic_DNA"/>
</dbReference>
<evidence type="ECO:0000313" key="3">
    <source>
        <dbReference type="Proteomes" id="UP000183788"/>
    </source>
</evidence>
<evidence type="ECO:0000313" key="1">
    <source>
        <dbReference type="EMBL" id="SFW87375.1"/>
    </source>
</evidence>
<dbReference type="Proteomes" id="UP000183788">
    <property type="component" value="Unassembled WGS sequence"/>
</dbReference>
<protein>
    <submittedName>
        <fullName evidence="2">Terpene synthase family protein</fullName>
    </submittedName>
</protein>
<evidence type="ECO:0000313" key="2">
    <source>
        <dbReference type="EMBL" id="WQG88971.1"/>
    </source>
</evidence>
<name>A0A1K1STI5_9BACT</name>
<dbReference type="AlphaFoldDB" id="A0A1K1STI5"/>
<gene>
    <name evidence="1" type="ORF">SAMN05661012_06065</name>
    <name evidence="2" type="ORF">SR876_28995</name>
</gene>
<evidence type="ECO:0000313" key="4">
    <source>
        <dbReference type="Proteomes" id="UP001326715"/>
    </source>
</evidence>
<reference evidence="1 3" key="1">
    <citation type="submission" date="2016-11" db="EMBL/GenBank/DDBJ databases">
        <authorList>
            <person name="Jaros S."/>
            <person name="Januszkiewicz K."/>
            <person name="Wedrychowicz H."/>
        </authorList>
    </citation>
    <scope>NUCLEOTIDE SEQUENCE [LARGE SCALE GENOMIC DNA]</scope>
    <source>
        <strain evidence="1 3">DSM 784</strain>
    </source>
</reference>
<dbReference type="EMBL" id="FPIZ01000032">
    <property type="protein sequence ID" value="SFW87375.1"/>
    <property type="molecule type" value="Genomic_DNA"/>
</dbReference>
<dbReference type="Proteomes" id="UP001326715">
    <property type="component" value="Chromosome"/>
</dbReference>
<dbReference type="Pfam" id="PF19086">
    <property type="entry name" value="Terpene_syn_C_2"/>
    <property type="match status" value="1"/>
</dbReference>
<reference evidence="2 4" key="2">
    <citation type="submission" date="2023-11" db="EMBL/GenBank/DDBJ databases">
        <title>MicrobeMod: A computational toolkit for identifying prokaryotic methylation and restriction-modification with nanopore sequencing.</title>
        <authorList>
            <person name="Crits-Christoph A."/>
            <person name="Kang S.C."/>
            <person name="Lee H."/>
            <person name="Ostrov N."/>
        </authorList>
    </citation>
    <scope>NUCLEOTIDE SEQUENCE [LARGE SCALE GENOMIC DNA]</scope>
    <source>
        <strain evidence="2 4">ATCC 23090</strain>
    </source>
</reference>
<dbReference type="OrthoDB" id="2989600at2"/>
<sequence>MKKAIKLLRDSFLVEFKGHYDAYLNTQTQKLSLLRAFSFGDFNLKDYCTNFYPHPKKNELLYGAKLFCDKYGIWLDTAAQYVTCAIYLFPSGHEFRMKPLLQNCAIDFWLNDTWGRELFAGLNPDEKAIAQRVIKKISKDTGIMNSHVNAHPIELATREMMLEFKRTSPAAWYQKFSRLYNYHVKITHKDLNADQLGKILTVDEYIKRRCHISGMPHTLTFLEYAEGQFLNTIWMEKVGLKEQFDRLNFVVSAIGALMNDLFSFEKEVIDHQSDCNLVAIIALNNPSFTIEQTLQLGAKIVCDLLSEYLELSQEIQMRGYLCLPDARTKVDALENYLIGLNRVVMASWIWQISTTRYKRELSIWEETTIHQTAIV</sequence>
<dbReference type="InterPro" id="IPR008949">
    <property type="entry name" value="Isoprenoid_synthase_dom_sf"/>
</dbReference>
<dbReference type="Gene3D" id="1.10.600.10">
    <property type="entry name" value="Farnesyl Diphosphate Synthase"/>
    <property type="match status" value="1"/>
</dbReference>